<gene>
    <name evidence="1" type="ordered locus">Runsl_3903</name>
</gene>
<evidence type="ECO:0000313" key="1">
    <source>
        <dbReference type="EMBL" id="AEI50259.1"/>
    </source>
</evidence>
<dbReference type="EMBL" id="CP002859">
    <property type="protein sequence ID" value="AEI50259.1"/>
    <property type="molecule type" value="Genomic_DNA"/>
</dbReference>
<name>A0A7U4E7D1_RUNSL</name>
<protein>
    <submittedName>
        <fullName evidence="1">Uncharacterized protein</fullName>
    </submittedName>
</protein>
<evidence type="ECO:0000313" key="2">
    <source>
        <dbReference type="Proteomes" id="UP000000493"/>
    </source>
</evidence>
<accession>A0A7U4E7D1</accession>
<dbReference type="AlphaFoldDB" id="A0A7U4E7D1"/>
<reference evidence="2" key="1">
    <citation type="submission" date="2011-06" db="EMBL/GenBank/DDBJ databases">
        <title>The complete genome of chromosome of Runella slithyformis DSM 19594.</title>
        <authorList>
            <consortium name="US DOE Joint Genome Institute (JGI-PGF)"/>
            <person name="Lucas S."/>
            <person name="Han J."/>
            <person name="Lapidus A."/>
            <person name="Bruce D."/>
            <person name="Goodwin L."/>
            <person name="Pitluck S."/>
            <person name="Peters L."/>
            <person name="Kyrpides N."/>
            <person name="Mavromatis K."/>
            <person name="Ivanova N."/>
            <person name="Ovchinnikova G."/>
            <person name="Zhang X."/>
            <person name="Misra M."/>
            <person name="Detter J.C."/>
            <person name="Tapia R."/>
            <person name="Han C."/>
            <person name="Land M."/>
            <person name="Hauser L."/>
            <person name="Markowitz V."/>
            <person name="Cheng J.-F."/>
            <person name="Hugenholtz P."/>
            <person name="Woyke T."/>
            <person name="Wu D."/>
            <person name="Tindall B."/>
            <person name="Faehrich R."/>
            <person name="Brambilla E."/>
            <person name="Klenk H.-P."/>
            <person name="Eisen J.A."/>
        </authorList>
    </citation>
    <scope>NUCLEOTIDE SEQUENCE [LARGE SCALE GENOMIC DNA]</scope>
    <source>
        <strain evidence="2">ATCC 29530 / DSM 19594 / LMG 11500 / NCIMB 11436 / LSU 4</strain>
    </source>
</reference>
<reference evidence="1 2" key="2">
    <citation type="journal article" date="2012" name="Stand. Genomic Sci.">
        <title>Complete genome sequence of the aquatic bacterium Runella slithyformis type strain (LSU 4(T)).</title>
        <authorList>
            <person name="Copeland A."/>
            <person name="Zhang X."/>
            <person name="Misra M."/>
            <person name="Lapidus A."/>
            <person name="Nolan M."/>
            <person name="Lucas S."/>
            <person name="Deshpande S."/>
            <person name="Cheng J.F."/>
            <person name="Tapia R."/>
            <person name="Goodwin L.A."/>
            <person name="Pitluck S."/>
            <person name="Liolios K."/>
            <person name="Pagani I."/>
            <person name="Ivanova N."/>
            <person name="Mikhailova N."/>
            <person name="Pati A."/>
            <person name="Chen A."/>
            <person name="Palaniappan K."/>
            <person name="Land M."/>
            <person name="Hauser L."/>
            <person name="Pan C."/>
            <person name="Jeffries C.D."/>
            <person name="Detter J.C."/>
            <person name="Brambilla E.M."/>
            <person name="Rohde M."/>
            <person name="Djao O.D."/>
            <person name="Goker M."/>
            <person name="Sikorski J."/>
            <person name="Tindall B.J."/>
            <person name="Woyke T."/>
            <person name="Bristow J."/>
            <person name="Eisen J.A."/>
            <person name="Markowitz V."/>
            <person name="Hugenholtz P."/>
            <person name="Kyrpides N.C."/>
            <person name="Klenk H.P."/>
            <person name="Mavromatis K."/>
        </authorList>
    </citation>
    <scope>NUCLEOTIDE SEQUENCE [LARGE SCALE GENOMIC DNA]</scope>
    <source>
        <strain evidence="2">ATCC 29530 / DSM 19594 / LMG 11500 / NCIMB 11436 / LSU 4</strain>
    </source>
</reference>
<sequence length="130" mass="15199">MDIEINPHEIVLEYLRRIQGQNLSIAHVQEIEAMLSNADGEIKPKTTASRIIIFLESTKFKYHEGYVFRRFDEAQNFLYQEMNEGFFQSAKVGVFVDDTEYTPPYVSIMNIDTVKKKEFKKAAQLKLFKP</sequence>
<dbReference type="KEGG" id="rsi:Runsl_3903"/>
<organism evidence="1 2">
    <name type="scientific">Runella slithyformis (strain ATCC 29530 / DSM 19594 / LMG 11500 / NCIMB 11436 / LSU 4)</name>
    <dbReference type="NCBI Taxonomy" id="761193"/>
    <lineage>
        <taxon>Bacteria</taxon>
        <taxon>Pseudomonadati</taxon>
        <taxon>Bacteroidota</taxon>
        <taxon>Cytophagia</taxon>
        <taxon>Cytophagales</taxon>
        <taxon>Spirosomataceae</taxon>
        <taxon>Runella</taxon>
    </lineage>
</organism>
<proteinExistence type="predicted"/>
<dbReference type="Proteomes" id="UP000000493">
    <property type="component" value="Chromosome"/>
</dbReference>
<dbReference type="RefSeq" id="WP_013929562.1">
    <property type="nucleotide sequence ID" value="NC_015703.1"/>
</dbReference>
<keyword evidence="2" id="KW-1185">Reference proteome</keyword>